<dbReference type="AlphaFoldDB" id="A0A3A3GPS4"/>
<evidence type="ECO:0000256" key="2">
    <source>
        <dbReference type="ARBA" id="ARBA00023125"/>
    </source>
</evidence>
<keyword evidence="2" id="KW-0238">DNA-binding</keyword>
<evidence type="ECO:0000313" key="6">
    <source>
        <dbReference type="Proteomes" id="UP000266177"/>
    </source>
</evidence>
<comment type="caution">
    <text evidence="5">The sequence shown here is derived from an EMBL/GenBank/DDBJ whole genome shotgun (WGS) entry which is preliminary data.</text>
</comment>
<dbReference type="Gene3D" id="1.10.1660.10">
    <property type="match status" value="1"/>
</dbReference>
<sequence>MKMTRSQLAKLTGVHKETIRYYELQGVLPAPERAPNGYRVHTDKDRVRLKFIRDAKSLGYSLNEIKEALHLLATTEEDIEQYLQIFRSNDDDDDNPDLTL</sequence>
<dbReference type="Pfam" id="PF13411">
    <property type="entry name" value="MerR_1"/>
    <property type="match status" value="1"/>
</dbReference>
<dbReference type="EMBL" id="QYZD01000004">
    <property type="protein sequence ID" value="RJG25139.1"/>
    <property type="molecule type" value="Genomic_DNA"/>
</dbReference>
<dbReference type="PROSITE" id="PS00552">
    <property type="entry name" value="HTH_MERR_1"/>
    <property type="match status" value="1"/>
</dbReference>
<dbReference type="GO" id="GO:0003700">
    <property type="term" value="F:DNA-binding transcription factor activity"/>
    <property type="evidence" value="ECO:0007669"/>
    <property type="project" value="InterPro"/>
</dbReference>
<dbReference type="PANTHER" id="PTHR30204:SF94">
    <property type="entry name" value="HEAVY METAL-DEPENDENT TRANSCRIPTIONAL REGULATOR HI_0293-RELATED"/>
    <property type="match status" value="1"/>
</dbReference>
<dbReference type="PRINTS" id="PR00040">
    <property type="entry name" value="HTHMERR"/>
</dbReference>
<proteinExistence type="predicted"/>
<gene>
    <name evidence="5" type="ORF">DQX05_06605</name>
</gene>
<accession>A0A3A3GPS4</accession>
<dbReference type="PROSITE" id="PS50937">
    <property type="entry name" value="HTH_MERR_2"/>
    <property type="match status" value="1"/>
</dbReference>
<keyword evidence="3" id="KW-0804">Transcription</keyword>
<evidence type="ECO:0000256" key="3">
    <source>
        <dbReference type="ARBA" id="ARBA00023163"/>
    </source>
</evidence>
<organism evidence="5 6">
    <name type="scientific">Paenibacillus thiaminolyticus</name>
    <name type="common">Bacillus thiaminolyticus</name>
    <dbReference type="NCBI Taxonomy" id="49283"/>
    <lineage>
        <taxon>Bacteria</taxon>
        <taxon>Bacillati</taxon>
        <taxon>Bacillota</taxon>
        <taxon>Bacilli</taxon>
        <taxon>Bacillales</taxon>
        <taxon>Paenibacillaceae</taxon>
        <taxon>Paenibacillus</taxon>
    </lineage>
</organism>
<dbReference type="PANTHER" id="PTHR30204">
    <property type="entry name" value="REDOX-CYCLING DRUG-SENSING TRANSCRIPTIONAL ACTIVATOR SOXR"/>
    <property type="match status" value="1"/>
</dbReference>
<dbReference type="InterPro" id="IPR000551">
    <property type="entry name" value="MerR-type_HTH_dom"/>
</dbReference>
<dbReference type="GO" id="GO:0003677">
    <property type="term" value="F:DNA binding"/>
    <property type="evidence" value="ECO:0007669"/>
    <property type="project" value="UniProtKB-KW"/>
</dbReference>
<evidence type="ECO:0000313" key="5">
    <source>
        <dbReference type="EMBL" id="RJG25139.1"/>
    </source>
</evidence>
<protein>
    <submittedName>
        <fullName evidence="5">MerR family transcriptional regulator</fullName>
    </submittedName>
</protein>
<dbReference type="RefSeq" id="WP_119792001.1">
    <property type="nucleotide sequence ID" value="NZ_QYZD01000004.1"/>
</dbReference>
<keyword evidence="1" id="KW-0805">Transcription regulation</keyword>
<dbReference type="OrthoDB" id="9791488at2"/>
<dbReference type="Proteomes" id="UP000266177">
    <property type="component" value="Unassembled WGS sequence"/>
</dbReference>
<name>A0A3A3GPS4_PANTH</name>
<evidence type="ECO:0000256" key="1">
    <source>
        <dbReference type="ARBA" id="ARBA00023015"/>
    </source>
</evidence>
<dbReference type="InterPro" id="IPR047057">
    <property type="entry name" value="MerR_fam"/>
</dbReference>
<dbReference type="SMART" id="SM00422">
    <property type="entry name" value="HTH_MERR"/>
    <property type="match status" value="1"/>
</dbReference>
<dbReference type="SUPFAM" id="SSF46955">
    <property type="entry name" value="Putative DNA-binding domain"/>
    <property type="match status" value="1"/>
</dbReference>
<reference evidence="5 6" key="1">
    <citation type="submission" date="2018-09" db="EMBL/GenBank/DDBJ databases">
        <title>Paenibacillus SK2017-BO5.</title>
        <authorList>
            <person name="Piskunova J.V."/>
            <person name="Dubiley S.A."/>
            <person name="Severinov K.V."/>
        </authorList>
    </citation>
    <scope>NUCLEOTIDE SEQUENCE [LARGE SCALE GENOMIC DNA]</scope>
    <source>
        <strain evidence="5 6">BO5</strain>
    </source>
</reference>
<evidence type="ECO:0000259" key="4">
    <source>
        <dbReference type="PROSITE" id="PS50937"/>
    </source>
</evidence>
<dbReference type="InterPro" id="IPR009061">
    <property type="entry name" value="DNA-bd_dom_put_sf"/>
</dbReference>
<feature type="domain" description="HTH merR-type" evidence="4">
    <location>
        <begin position="1"/>
        <end position="71"/>
    </location>
</feature>